<evidence type="ECO:0000256" key="3">
    <source>
        <dbReference type="ARBA" id="ARBA00022448"/>
    </source>
</evidence>
<keyword evidence="4" id="KW-1134">Transmembrane beta strand</keyword>
<evidence type="ECO:0000313" key="10">
    <source>
        <dbReference type="EMBL" id="SBS31419.1"/>
    </source>
</evidence>
<evidence type="ECO:0000256" key="2">
    <source>
        <dbReference type="ARBA" id="ARBA00007613"/>
    </source>
</evidence>
<gene>
    <name evidence="10" type="primary">tolC</name>
    <name evidence="10" type="ORF">MSP8886_02111</name>
</gene>
<dbReference type="SUPFAM" id="SSF56954">
    <property type="entry name" value="Outer membrane efflux proteins (OEP)"/>
    <property type="match status" value="1"/>
</dbReference>
<dbReference type="GO" id="GO:0009279">
    <property type="term" value="C:cell outer membrane"/>
    <property type="evidence" value="ECO:0007669"/>
    <property type="project" value="UniProtKB-SubCell"/>
</dbReference>
<dbReference type="EMBL" id="FLOB01000004">
    <property type="protein sequence ID" value="SBS31419.1"/>
    <property type="molecule type" value="Genomic_DNA"/>
</dbReference>
<dbReference type="OrthoDB" id="9813458at2"/>
<dbReference type="GO" id="GO:0015288">
    <property type="term" value="F:porin activity"/>
    <property type="evidence" value="ECO:0007669"/>
    <property type="project" value="TreeGrafter"/>
</dbReference>
<organism evidence="10 11">
    <name type="scientific">Marinomonas spartinae</name>
    <dbReference type="NCBI Taxonomy" id="1792290"/>
    <lineage>
        <taxon>Bacteria</taxon>
        <taxon>Pseudomonadati</taxon>
        <taxon>Pseudomonadota</taxon>
        <taxon>Gammaproteobacteria</taxon>
        <taxon>Oceanospirillales</taxon>
        <taxon>Oceanospirillaceae</taxon>
        <taxon>Marinomonas</taxon>
    </lineage>
</organism>
<name>A0A1A8TH92_9GAMM</name>
<keyword evidence="3" id="KW-0813">Transport</keyword>
<dbReference type="InterPro" id="IPR010130">
    <property type="entry name" value="T1SS_OMP_TolC"/>
</dbReference>
<dbReference type="InterPro" id="IPR003423">
    <property type="entry name" value="OMP_efflux"/>
</dbReference>
<dbReference type="STRING" id="1792290.MSP8886_02111"/>
<evidence type="ECO:0000313" key="11">
    <source>
        <dbReference type="Proteomes" id="UP000092544"/>
    </source>
</evidence>
<sequence length="446" mass="48632">MKKHIITSLITVATLSSTASHAEGLYDVYKLALNHDPGLRAAEATYRADKEQVTVTKGNLYPNIKATGSLGYAKTHPPAGSTVDTRSNSVGLDLSYPIYSPALSYGVKNTELGYQSAGVSYDNTKENLVLTTMTEFFNLLIAQATLETTEAQVKSTKSQLDQTQKQYDVGLKSITDLQDAKASYDAVQVQELTARSDVAYAQKALLQRTGKVITDIPELSKDYPIKLDPNVTVDQLIQKAIKNNKELHILDIAVEKAQNNIDLKKASGRTPVVSLVGSISRSDANNDPEMAQSPNGATNKSSVGLQVSIPLYSGGAINASVRQASEQANAAIENRASQLQGIELNIRNTFLKLQTSVAQVKAQQQLIKSRRSALEASRAGYEVGTRNLVELLQAQSNLYTAISDYQKYRYNFVIQKLKLDEAVGDLNESKIVSLDKWLVEDPSSLK</sequence>
<dbReference type="Gene3D" id="1.20.1600.10">
    <property type="entry name" value="Outer membrane efflux proteins (OEP)"/>
    <property type="match status" value="1"/>
</dbReference>
<keyword evidence="6" id="KW-0472">Membrane</keyword>
<keyword evidence="11" id="KW-1185">Reference proteome</keyword>
<feature type="compositionally biased region" description="Polar residues" evidence="8">
    <location>
        <begin position="292"/>
        <end position="301"/>
    </location>
</feature>
<accession>A0A1A8TH92</accession>
<evidence type="ECO:0000256" key="5">
    <source>
        <dbReference type="ARBA" id="ARBA00022692"/>
    </source>
</evidence>
<dbReference type="InterPro" id="IPR051906">
    <property type="entry name" value="TolC-like"/>
</dbReference>
<comment type="similarity">
    <text evidence="2">Belongs to the outer membrane factor (OMF) (TC 1.B.17) family.</text>
</comment>
<dbReference type="RefSeq" id="WP_067016152.1">
    <property type="nucleotide sequence ID" value="NZ_FLOB01000004.1"/>
</dbReference>
<dbReference type="Proteomes" id="UP000092544">
    <property type="component" value="Unassembled WGS sequence"/>
</dbReference>
<evidence type="ECO:0000256" key="9">
    <source>
        <dbReference type="SAM" id="SignalP"/>
    </source>
</evidence>
<evidence type="ECO:0000256" key="7">
    <source>
        <dbReference type="ARBA" id="ARBA00023237"/>
    </source>
</evidence>
<feature type="signal peptide" evidence="9">
    <location>
        <begin position="1"/>
        <end position="22"/>
    </location>
</feature>
<evidence type="ECO:0000256" key="4">
    <source>
        <dbReference type="ARBA" id="ARBA00022452"/>
    </source>
</evidence>
<dbReference type="GO" id="GO:1990281">
    <property type="term" value="C:efflux pump complex"/>
    <property type="evidence" value="ECO:0007669"/>
    <property type="project" value="TreeGrafter"/>
</dbReference>
<reference evidence="10 11" key="1">
    <citation type="submission" date="2016-06" db="EMBL/GenBank/DDBJ databases">
        <authorList>
            <person name="Kjaerup R.B."/>
            <person name="Dalgaard T.S."/>
            <person name="Juul-Madsen H.R."/>
        </authorList>
    </citation>
    <scope>NUCLEOTIDE SEQUENCE [LARGE SCALE GENOMIC DNA]</scope>
    <source>
        <strain evidence="10 11">CECT 8886</strain>
    </source>
</reference>
<keyword evidence="5" id="KW-0812">Transmembrane</keyword>
<feature type="chain" id="PRO_5008379031" evidence="9">
    <location>
        <begin position="23"/>
        <end position="446"/>
    </location>
</feature>
<feature type="region of interest" description="Disordered" evidence="8">
    <location>
        <begin position="279"/>
        <end position="301"/>
    </location>
</feature>
<keyword evidence="9" id="KW-0732">Signal</keyword>
<dbReference type="PANTHER" id="PTHR30026">
    <property type="entry name" value="OUTER MEMBRANE PROTEIN TOLC"/>
    <property type="match status" value="1"/>
</dbReference>
<comment type="subcellular location">
    <subcellularLocation>
        <location evidence="1">Cell outer membrane</location>
    </subcellularLocation>
</comment>
<dbReference type="AlphaFoldDB" id="A0A1A8TH92"/>
<evidence type="ECO:0000256" key="6">
    <source>
        <dbReference type="ARBA" id="ARBA00023136"/>
    </source>
</evidence>
<evidence type="ECO:0000256" key="8">
    <source>
        <dbReference type="SAM" id="MobiDB-lite"/>
    </source>
</evidence>
<protein>
    <submittedName>
        <fullName evidence="10">Outer membrane protein TolC</fullName>
    </submittedName>
</protein>
<dbReference type="Pfam" id="PF02321">
    <property type="entry name" value="OEP"/>
    <property type="match status" value="2"/>
</dbReference>
<dbReference type="GO" id="GO:0015562">
    <property type="term" value="F:efflux transmembrane transporter activity"/>
    <property type="evidence" value="ECO:0007669"/>
    <property type="project" value="InterPro"/>
</dbReference>
<evidence type="ECO:0000256" key="1">
    <source>
        <dbReference type="ARBA" id="ARBA00004442"/>
    </source>
</evidence>
<keyword evidence="7" id="KW-0998">Cell outer membrane</keyword>
<dbReference type="NCBIfam" id="TIGR01844">
    <property type="entry name" value="type_I_sec_TolC"/>
    <property type="match status" value="1"/>
</dbReference>
<dbReference type="PANTHER" id="PTHR30026:SF20">
    <property type="entry name" value="OUTER MEMBRANE PROTEIN TOLC"/>
    <property type="match status" value="1"/>
</dbReference>
<proteinExistence type="inferred from homology"/>